<evidence type="ECO:0000313" key="1">
    <source>
        <dbReference type="EMBL" id="OYR25705.1"/>
    </source>
</evidence>
<accession>A0A256GEZ1</accession>
<dbReference type="AlphaFoldDB" id="A0A256GEZ1"/>
<name>A0A256GEZ1_9HYPH</name>
<dbReference type="RefSeq" id="WP_094543703.1">
    <property type="nucleotide sequence ID" value="NZ_JBHEEM010000011.1"/>
</dbReference>
<sequence>MTPTDICNLSLDIMKETEITNLENDNRPIVRWMKRNFGLSRDSLLARYDWNFALKRVLLAKDSVAPDFGWGNRFTIPADSLRILPLTVCGNFEGTPIPHEVEGPYILTNAPGPIRCRYIFRNEDYDRYPPVFVEALASYLAMKCGHWVTGKVSYVQIAQGMHREAIDNAWRVDAIEGTSPRAADNEWVQQR</sequence>
<dbReference type="Proteomes" id="UP000216188">
    <property type="component" value="Unassembled WGS sequence"/>
</dbReference>
<protein>
    <recommendedName>
        <fullName evidence="3">Phage protein</fullName>
    </recommendedName>
</protein>
<keyword evidence="2" id="KW-1185">Reference proteome</keyword>
<evidence type="ECO:0000313" key="2">
    <source>
        <dbReference type="Proteomes" id="UP000216188"/>
    </source>
</evidence>
<evidence type="ECO:0008006" key="3">
    <source>
        <dbReference type="Google" id="ProtNLM"/>
    </source>
</evidence>
<proteinExistence type="predicted"/>
<gene>
    <name evidence="1" type="ORF">CEV34_2685</name>
</gene>
<comment type="caution">
    <text evidence="1">The sequence shown here is derived from an EMBL/GenBank/DDBJ whole genome shotgun (WGS) entry which is preliminary data.</text>
</comment>
<dbReference type="EMBL" id="NNRM01000021">
    <property type="protein sequence ID" value="OYR25705.1"/>
    <property type="molecule type" value="Genomic_DNA"/>
</dbReference>
<reference evidence="1 2" key="1">
    <citation type="submission" date="2017-07" db="EMBL/GenBank/DDBJ databases">
        <title>Phylogenetic study on the rhizospheric bacterium Ochrobactrum sp. A44.</title>
        <authorList>
            <person name="Krzyzanowska D.M."/>
            <person name="Ossowicki A."/>
            <person name="Rajewska M."/>
            <person name="Maciag T."/>
            <person name="Kaczynski Z."/>
            <person name="Czerwicka M."/>
            <person name="Jafra S."/>
        </authorList>
    </citation>
    <scope>NUCLEOTIDE SEQUENCE [LARGE SCALE GENOMIC DNA]</scope>
    <source>
        <strain evidence="1 2">CCUG 30717</strain>
    </source>
</reference>
<organism evidence="1 2">
    <name type="scientific">Brucella pseudogrignonensis</name>
    <dbReference type="NCBI Taxonomy" id="419475"/>
    <lineage>
        <taxon>Bacteria</taxon>
        <taxon>Pseudomonadati</taxon>
        <taxon>Pseudomonadota</taxon>
        <taxon>Alphaproteobacteria</taxon>
        <taxon>Hyphomicrobiales</taxon>
        <taxon>Brucellaceae</taxon>
        <taxon>Brucella/Ochrobactrum group</taxon>
        <taxon>Brucella</taxon>
    </lineage>
</organism>